<keyword evidence="3" id="KW-1185">Reference proteome</keyword>
<feature type="compositionally biased region" description="Polar residues" evidence="1">
    <location>
        <begin position="45"/>
        <end position="56"/>
    </location>
</feature>
<evidence type="ECO:0000256" key="1">
    <source>
        <dbReference type="SAM" id="MobiDB-lite"/>
    </source>
</evidence>
<sequence length="85" mass="8811">MPQSQALQLSQCKCTLVLHTSISSILVPKRVHTASIPAITERGLSATTIPSSQSRTPAPGVSGAPNAPNIASVLYAVLETPPDVH</sequence>
<dbReference type="AlphaFoldDB" id="A0A0D0CN32"/>
<organism evidence="2 3">
    <name type="scientific">Paxillus rubicundulus Ve08.2h10</name>
    <dbReference type="NCBI Taxonomy" id="930991"/>
    <lineage>
        <taxon>Eukaryota</taxon>
        <taxon>Fungi</taxon>
        <taxon>Dikarya</taxon>
        <taxon>Basidiomycota</taxon>
        <taxon>Agaricomycotina</taxon>
        <taxon>Agaricomycetes</taxon>
        <taxon>Agaricomycetidae</taxon>
        <taxon>Boletales</taxon>
        <taxon>Paxilineae</taxon>
        <taxon>Paxillaceae</taxon>
        <taxon>Paxillus</taxon>
    </lineage>
</organism>
<dbReference type="Proteomes" id="UP000054538">
    <property type="component" value="Unassembled WGS sequence"/>
</dbReference>
<protein>
    <submittedName>
        <fullName evidence="2">Uncharacterized protein</fullName>
    </submittedName>
</protein>
<evidence type="ECO:0000313" key="3">
    <source>
        <dbReference type="Proteomes" id="UP000054538"/>
    </source>
</evidence>
<proteinExistence type="predicted"/>
<dbReference type="HOGENOM" id="CLU_2513328_0_0_1"/>
<evidence type="ECO:0000313" key="2">
    <source>
        <dbReference type="EMBL" id="KIK72046.1"/>
    </source>
</evidence>
<gene>
    <name evidence="2" type="ORF">PAXRUDRAFT_836540</name>
</gene>
<dbReference type="InParanoid" id="A0A0D0CN32"/>
<feature type="region of interest" description="Disordered" evidence="1">
    <location>
        <begin position="43"/>
        <end position="65"/>
    </location>
</feature>
<name>A0A0D0CN32_9AGAM</name>
<dbReference type="EMBL" id="KN831302">
    <property type="protein sequence ID" value="KIK72046.1"/>
    <property type="molecule type" value="Genomic_DNA"/>
</dbReference>
<accession>A0A0D0CN32</accession>
<reference evidence="3" key="2">
    <citation type="submission" date="2015-01" db="EMBL/GenBank/DDBJ databases">
        <title>Evolutionary Origins and Diversification of the Mycorrhizal Mutualists.</title>
        <authorList>
            <consortium name="DOE Joint Genome Institute"/>
            <consortium name="Mycorrhizal Genomics Consortium"/>
            <person name="Kohler A."/>
            <person name="Kuo A."/>
            <person name="Nagy L.G."/>
            <person name="Floudas D."/>
            <person name="Copeland A."/>
            <person name="Barry K.W."/>
            <person name="Cichocki N."/>
            <person name="Veneault-Fourrey C."/>
            <person name="LaButti K."/>
            <person name="Lindquist E.A."/>
            <person name="Lipzen A."/>
            <person name="Lundell T."/>
            <person name="Morin E."/>
            <person name="Murat C."/>
            <person name="Riley R."/>
            <person name="Ohm R."/>
            <person name="Sun H."/>
            <person name="Tunlid A."/>
            <person name="Henrissat B."/>
            <person name="Grigoriev I.V."/>
            <person name="Hibbett D.S."/>
            <person name="Martin F."/>
        </authorList>
    </citation>
    <scope>NUCLEOTIDE SEQUENCE [LARGE SCALE GENOMIC DNA]</scope>
    <source>
        <strain evidence="3">Ve08.2h10</strain>
    </source>
</reference>
<reference evidence="2 3" key="1">
    <citation type="submission" date="2014-04" db="EMBL/GenBank/DDBJ databases">
        <authorList>
            <consortium name="DOE Joint Genome Institute"/>
            <person name="Kuo A."/>
            <person name="Kohler A."/>
            <person name="Jargeat P."/>
            <person name="Nagy L.G."/>
            <person name="Floudas D."/>
            <person name="Copeland A."/>
            <person name="Barry K.W."/>
            <person name="Cichocki N."/>
            <person name="Veneault-Fourrey C."/>
            <person name="LaButti K."/>
            <person name="Lindquist E.A."/>
            <person name="Lipzen A."/>
            <person name="Lundell T."/>
            <person name="Morin E."/>
            <person name="Murat C."/>
            <person name="Sun H."/>
            <person name="Tunlid A."/>
            <person name="Henrissat B."/>
            <person name="Grigoriev I.V."/>
            <person name="Hibbett D.S."/>
            <person name="Martin F."/>
            <person name="Nordberg H.P."/>
            <person name="Cantor M.N."/>
            <person name="Hua S.X."/>
        </authorList>
    </citation>
    <scope>NUCLEOTIDE SEQUENCE [LARGE SCALE GENOMIC DNA]</scope>
    <source>
        <strain evidence="2 3">Ve08.2h10</strain>
    </source>
</reference>